<keyword evidence="1" id="KW-1133">Transmembrane helix</keyword>
<reference evidence="2 3" key="1">
    <citation type="journal article" date="2011" name="J. Bacteriol.">
        <title>Draft genome sequence of the anoxygenic filamentous phototrophic bacterium Oscillochloris trichoides subsp. DG-6.</title>
        <authorList>
            <person name="Kuznetsov B.B."/>
            <person name="Ivanovsky R.N."/>
            <person name="Keppen O.I."/>
            <person name="Sukhacheva M.V."/>
            <person name="Bumazhkin B.K."/>
            <person name="Patutina E.O."/>
            <person name="Beletsky A.V."/>
            <person name="Mardanov A.V."/>
            <person name="Baslerov R.V."/>
            <person name="Panteleeva A.N."/>
            <person name="Kolganova T.V."/>
            <person name="Ravin N.V."/>
            <person name="Skryabin K.G."/>
        </authorList>
    </citation>
    <scope>NUCLEOTIDE SEQUENCE [LARGE SCALE GENOMIC DNA]</scope>
    <source>
        <strain evidence="2 3">DG-6</strain>
    </source>
</reference>
<dbReference type="EMBL" id="ADVR01000120">
    <property type="protein sequence ID" value="EFO79213.1"/>
    <property type="molecule type" value="Genomic_DNA"/>
</dbReference>
<protein>
    <recommendedName>
        <fullName evidence="4">DUF2085 domain-containing protein</fullName>
    </recommendedName>
</protein>
<feature type="transmembrane region" description="Helical" evidence="1">
    <location>
        <begin position="245"/>
        <end position="268"/>
    </location>
</feature>
<dbReference type="AlphaFoldDB" id="E1IHT8"/>
<evidence type="ECO:0000256" key="1">
    <source>
        <dbReference type="SAM" id="Phobius"/>
    </source>
</evidence>
<evidence type="ECO:0000313" key="3">
    <source>
        <dbReference type="Proteomes" id="UP000054010"/>
    </source>
</evidence>
<dbReference type="HOGENOM" id="CLU_976217_0_0_0"/>
<gene>
    <name evidence="2" type="ORF">OSCT_2876</name>
</gene>
<keyword evidence="1" id="KW-0812">Transmembrane</keyword>
<feature type="transmembrane region" description="Helical" evidence="1">
    <location>
        <begin position="108"/>
        <end position="125"/>
    </location>
</feature>
<sequence>MQDLARGPHISHLDNTPTRIELRWSAVVIGMVVGLLLGVLFMPGVTLEQILYLALHGICAQTHNLVVGGFQFPLCARDSGMYLSYLVTLGVVVARGRGLAGRLPPLRISLTILLLFVIMGVDGVNSTLAEFDFPHAYTPRDDLRLVTGMGAGIGLALVVLLVINTALRRDVQDQLHSLGTWRELGMIILINAIIVALIYTNLLIVAVPLALLSAAAVLLNLALVMMLIPSLFLGLGGRVTRTTQLAHPAFIGLVLGLTFLIALARYRIWMEVTGVLPPPLVP</sequence>
<comment type="caution">
    <text evidence="2">The sequence shown here is derived from an EMBL/GenBank/DDBJ whole genome shotgun (WGS) entry which is preliminary data.</text>
</comment>
<keyword evidence="3" id="KW-1185">Reference proteome</keyword>
<dbReference type="Proteomes" id="UP000054010">
    <property type="component" value="Unassembled WGS sequence"/>
</dbReference>
<feature type="transmembrane region" description="Helical" evidence="1">
    <location>
        <begin position="79"/>
        <end position="96"/>
    </location>
</feature>
<feature type="transmembrane region" description="Helical" evidence="1">
    <location>
        <begin position="184"/>
        <end position="204"/>
    </location>
</feature>
<proteinExistence type="predicted"/>
<dbReference type="STRING" id="765420.OSCT_2876"/>
<dbReference type="Pfam" id="PF09858">
    <property type="entry name" value="DUF2085"/>
    <property type="match status" value="1"/>
</dbReference>
<dbReference type="InterPro" id="IPR019206">
    <property type="entry name" value="DUF2085_TM"/>
</dbReference>
<dbReference type="OrthoDB" id="9810176at2"/>
<name>E1IHT8_9CHLR</name>
<dbReference type="eggNOG" id="ENOG5032YH0">
    <property type="taxonomic scope" value="Bacteria"/>
</dbReference>
<feature type="transmembrane region" description="Helical" evidence="1">
    <location>
        <begin position="22"/>
        <end position="43"/>
    </location>
</feature>
<feature type="transmembrane region" description="Helical" evidence="1">
    <location>
        <begin position="210"/>
        <end position="233"/>
    </location>
</feature>
<evidence type="ECO:0000313" key="2">
    <source>
        <dbReference type="EMBL" id="EFO79213.1"/>
    </source>
</evidence>
<feature type="transmembrane region" description="Helical" evidence="1">
    <location>
        <begin position="145"/>
        <end position="163"/>
    </location>
</feature>
<accession>E1IHT8</accession>
<evidence type="ECO:0008006" key="4">
    <source>
        <dbReference type="Google" id="ProtNLM"/>
    </source>
</evidence>
<keyword evidence="1" id="KW-0472">Membrane</keyword>
<organism evidence="2 3">
    <name type="scientific">Oscillochloris trichoides DG-6</name>
    <dbReference type="NCBI Taxonomy" id="765420"/>
    <lineage>
        <taxon>Bacteria</taxon>
        <taxon>Bacillati</taxon>
        <taxon>Chloroflexota</taxon>
        <taxon>Chloroflexia</taxon>
        <taxon>Chloroflexales</taxon>
        <taxon>Chloroflexineae</taxon>
        <taxon>Oscillochloridaceae</taxon>
        <taxon>Oscillochloris</taxon>
    </lineage>
</organism>